<dbReference type="EMBL" id="JANARS010000001">
    <property type="protein sequence ID" value="MCP3420816.1"/>
    <property type="molecule type" value="Genomic_DNA"/>
</dbReference>
<gene>
    <name evidence="2" type="ORF">NCI01_03305</name>
</gene>
<reference evidence="2 3" key="1">
    <citation type="submission" date="2022-06" db="EMBL/GenBank/DDBJ databases">
        <authorList>
            <person name="So Y."/>
        </authorList>
    </citation>
    <scope>NUCLEOTIDE SEQUENCE [LARGE SCALE GENOMIC DNA]</scope>
    <source>
        <strain evidence="2 3">STR3</strain>
    </source>
</reference>
<proteinExistence type="predicted"/>
<feature type="chain" id="PRO_5045524020" evidence="1">
    <location>
        <begin position="34"/>
        <end position="171"/>
    </location>
</feature>
<sequence length="171" mass="17131">MFDNSLGSVRRGLPTLAIAGVLVAVSATSGATAAFVITGNDIKNGTITSKDIKNETLKSKDVKDGTLRTKDLKASTVDDLKGATGPAGAPGVSGYQLINASVPIAADAGATVEATCPAGKKVLSAAAHMTASFDGTAVDIDAGTTKATAKAWNYETTADTLSLDLICANVS</sequence>
<protein>
    <submittedName>
        <fullName evidence="2">Uncharacterized protein</fullName>
    </submittedName>
</protein>
<name>A0ABT1KW30_9ACTN</name>
<evidence type="ECO:0000313" key="2">
    <source>
        <dbReference type="EMBL" id="MCP3420816.1"/>
    </source>
</evidence>
<keyword evidence="1" id="KW-0732">Signal</keyword>
<evidence type="ECO:0000313" key="3">
    <source>
        <dbReference type="Proteomes" id="UP001204524"/>
    </source>
</evidence>
<accession>A0ABT1KW30</accession>
<dbReference type="Proteomes" id="UP001204524">
    <property type="component" value="Unassembled WGS sequence"/>
</dbReference>
<organism evidence="2 3">
    <name type="scientific">Nocardioides pinisoli</name>
    <dbReference type="NCBI Taxonomy" id="2950279"/>
    <lineage>
        <taxon>Bacteria</taxon>
        <taxon>Bacillati</taxon>
        <taxon>Actinomycetota</taxon>
        <taxon>Actinomycetes</taxon>
        <taxon>Propionibacteriales</taxon>
        <taxon>Nocardioidaceae</taxon>
        <taxon>Nocardioides</taxon>
    </lineage>
</organism>
<feature type="signal peptide" evidence="1">
    <location>
        <begin position="1"/>
        <end position="33"/>
    </location>
</feature>
<dbReference type="RefSeq" id="WP_254180040.1">
    <property type="nucleotide sequence ID" value="NZ_JANARS010000001.1"/>
</dbReference>
<evidence type="ECO:0000256" key="1">
    <source>
        <dbReference type="SAM" id="SignalP"/>
    </source>
</evidence>
<comment type="caution">
    <text evidence="2">The sequence shown here is derived from an EMBL/GenBank/DDBJ whole genome shotgun (WGS) entry which is preliminary data.</text>
</comment>
<keyword evidence="3" id="KW-1185">Reference proteome</keyword>